<gene>
    <name evidence="3" type="ORF">BA195_13785</name>
</gene>
<organism evidence="3 4">
    <name type="scientific">Tenacibaculum soleae</name>
    <dbReference type="NCBI Taxonomy" id="447689"/>
    <lineage>
        <taxon>Bacteria</taxon>
        <taxon>Pseudomonadati</taxon>
        <taxon>Bacteroidota</taxon>
        <taxon>Flavobacteriia</taxon>
        <taxon>Flavobacteriales</taxon>
        <taxon>Flavobacteriaceae</taxon>
        <taxon>Tenacibaculum</taxon>
    </lineage>
</organism>
<keyword evidence="2" id="KW-0472">Membrane</keyword>
<sequence>MSNNRMPPGCAAIILGIIGIWALYDHFVSTPREKEKEKKELIEKWTKPTVDFFANFDCSDFTTNNGTHKIDKFFVIESHLDHPCEVSKYSKTDYVFSKADYINQFYTKDISKANTIIWIQSVGGGSEASYTDGSPAKRLIAEINFVDKETKTIYKKEKAEFSGNPRSQITRSSRDKKGTNVYFGEKPYDEIFDIIENELNE</sequence>
<dbReference type="Proteomes" id="UP000093186">
    <property type="component" value="Unassembled WGS sequence"/>
</dbReference>
<dbReference type="AlphaFoldDB" id="A0A1B9XWA8"/>
<feature type="region of interest" description="Disordered" evidence="1">
    <location>
        <begin position="162"/>
        <end position="181"/>
    </location>
</feature>
<evidence type="ECO:0000313" key="4">
    <source>
        <dbReference type="Proteomes" id="UP000093186"/>
    </source>
</evidence>
<keyword evidence="2" id="KW-0812">Transmembrane</keyword>
<keyword evidence="4" id="KW-1185">Reference proteome</keyword>
<evidence type="ECO:0000313" key="3">
    <source>
        <dbReference type="EMBL" id="OCK41809.1"/>
    </source>
</evidence>
<feature type="transmembrane region" description="Helical" evidence="2">
    <location>
        <begin position="6"/>
        <end position="24"/>
    </location>
</feature>
<dbReference type="STRING" id="447689.BA195_13785"/>
<dbReference type="EMBL" id="MAKX01000045">
    <property type="protein sequence ID" value="OCK41809.1"/>
    <property type="molecule type" value="Genomic_DNA"/>
</dbReference>
<dbReference type="RefSeq" id="WP_141677732.1">
    <property type="nucleotide sequence ID" value="NZ_MAKX01000045.1"/>
</dbReference>
<protein>
    <submittedName>
        <fullName evidence="3">Uncharacterized protein</fullName>
    </submittedName>
</protein>
<reference evidence="3 4" key="1">
    <citation type="submission" date="2016-06" db="EMBL/GenBank/DDBJ databases">
        <title>Draft Genome Sequence of Tenacibaculum soleae UCD-KL19.</title>
        <authorList>
            <person name="Eisen J.A."/>
            <person name="Coil D.A."/>
            <person name="Lujan K.M."/>
        </authorList>
    </citation>
    <scope>NUCLEOTIDE SEQUENCE [LARGE SCALE GENOMIC DNA]</scope>
    <source>
        <strain evidence="3 4">UCD-KL19</strain>
    </source>
</reference>
<comment type="caution">
    <text evidence="3">The sequence shown here is derived from an EMBL/GenBank/DDBJ whole genome shotgun (WGS) entry which is preliminary data.</text>
</comment>
<evidence type="ECO:0000256" key="2">
    <source>
        <dbReference type="SAM" id="Phobius"/>
    </source>
</evidence>
<evidence type="ECO:0000256" key="1">
    <source>
        <dbReference type="SAM" id="MobiDB-lite"/>
    </source>
</evidence>
<proteinExistence type="predicted"/>
<keyword evidence="2" id="KW-1133">Transmembrane helix</keyword>
<name>A0A1B9XWA8_9FLAO</name>
<accession>A0A1B9XWA8</accession>